<dbReference type="HOGENOM" id="CLU_127194_0_0_1"/>
<protein>
    <submittedName>
        <fullName evidence="3">Bgt_BCG-8</fullName>
    </submittedName>
</protein>
<gene>
    <name evidence="2" type="ORF">BGT96224_BCG8</name>
    <name evidence="3" type="ORF">BGT96224V2_LOCUS984</name>
</gene>
<organism evidence="3">
    <name type="scientific">Blumeria graminis f. sp. tritici 96224</name>
    <dbReference type="NCBI Taxonomy" id="1268274"/>
    <lineage>
        <taxon>Eukaryota</taxon>
        <taxon>Fungi</taxon>
        <taxon>Dikarya</taxon>
        <taxon>Ascomycota</taxon>
        <taxon>Pezizomycotina</taxon>
        <taxon>Leotiomycetes</taxon>
        <taxon>Erysiphales</taxon>
        <taxon>Erysiphaceae</taxon>
        <taxon>Blumeria</taxon>
    </lineage>
</organism>
<evidence type="ECO:0000256" key="1">
    <source>
        <dbReference type="SAM" id="SignalP"/>
    </source>
</evidence>
<accession>A0A061HJV6</accession>
<evidence type="ECO:0000313" key="4">
    <source>
        <dbReference type="Proteomes" id="UP000053110"/>
    </source>
</evidence>
<sequence>MKFLSIATMALFVVMSASIHITDEGQIFSNGARRPVLNSNFSMSCLQNTIYTETEIVDFAAKAYQELERSVSSLEKCKFDPFPNELLYAYHIGGSQVPYFGEYHHYIIINFVGNFFAGFSHYHIRHGTETKLCTFVEGTQFYSPASY</sequence>
<dbReference type="Proteomes" id="UP000053110">
    <property type="component" value="Unassembled WGS sequence"/>
</dbReference>
<proteinExistence type="predicted"/>
<feature type="signal peptide" evidence="1">
    <location>
        <begin position="1"/>
        <end position="18"/>
    </location>
</feature>
<reference evidence="4" key="1">
    <citation type="journal article" date="2013" name="Nat. Genet.">
        <title>The wheat powdery mildew genome shows the unique evolution of an obligate biotroph.</title>
        <authorList>
            <person name="Wicker T."/>
            <person name="Oberhaensli S."/>
            <person name="Parlange F."/>
            <person name="Buchmann J.P."/>
            <person name="Shatalina M."/>
            <person name="Roffler S."/>
            <person name="Ben-David R."/>
            <person name="Dolezel J."/>
            <person name="Simkova H."/>
            <person name="Schulze-Lefert P."/>
            <person name="Spanu P.D."/>
            <person name="Bruggmann R."/>
            <person name="Amselem J."/>
            <person name="Quesneville H."/>
            <person name="Ver Loren van Themaat E."/>
            <person name="Paape T."/>
            <person name="Shimizu K.K."/>
            <person name="Keller B."/>
        </authorList>
    </citation>
    <scope>NUCLEOTIDE SEQUENCE [LARGE SCALE GENOMIC DNA]</scope>
    <source>
        <strain evidence="4">96224</strain>
    </source>
</reference>
<evidence type="ECO:0000313" key="2">
    <source>
        <dbReference type="EMBL" id="EPQ66882.1"/>
    </source>
</evidence>
<dbReference type="AlphaFoldDB" id="A0A061HJV6"/>
<reference evidence="3" key="3">
    <citation type="submission" date="2018-07" db="EMBL/GenBank/DDBJ databases">
        <authorList>
            <person name="Quirk P.G."/>
            <person name="Krulwich T.A."/>
        </authorList>
    </citation>
    <scope>NUCLEOTIDE SEQUENCE</scope>
    <source>
        <strain evidence="3">96224</strain>
    </source>
</reference>
<dbReference type="EMBL" id="UIGY01000001">
    <property type="protein sequence ID" value="SUZ07803.1"/>
    <property type="molecule type" value="Genomic_DNA"/>
</dbReference>
<dbReference type="OrthoDB" id="10387849at2759"/>
<feature type="chain" id="PRO_5044538550" evidence="1">
    <location>
        <begin position="19"/>
        <end position="147"/>
    </location>
</feature>
<dbReference type="EMBL" id="KE374747">
    <property type="protein sequence ID" value="EPQ66882.1"/>
    <property type="molecule type" value="Genomic_DNA"/>
</dbReference>
<reference evidence="2" key="2">
    <citation type="submission" date="2013-01" db="EMBL/GenBank/DDBJ databases">
        <title>The wheat powdery mildew genome reveals unique evolution of an obligate biotroph.</title>
        <authorList>
            <person name="Oberhaensli S."/>
            <person name="Wicker T."/>
            <person name="Keller B."/>
        </authorList>
    </citation>
    <scope>NUCLEOTIDE SEQUENCE</scope>
    <source>
        <strain evidence="2">96224</strain>
    </source>
</reference>
<name>A0A061HJV6_BLUGR</name>
<evidence type="ECO:0000313" key="3">
    <source>
        <dbReference type="EMBL" id="SUZ07803.1"/>
    </source>
</evidence>
<keyword evidence="1" id="KW-0732">Signal</keyword>